<dbReference type="OrthoDB" id="9804799at2"/>
<organism evidence="3 4">
    <name type="scientific">Roseburia faecis</name>
    <dbReference type="NCBI Taxonomy" id="301302"/>
    <lineage>
        <taxon>Bacteria</taxon>
        <taxon>Bacillati</taxon>
        <taxon>Bacillota</taxon>
        <taxon>Clostridia</taxon>
        <taxon>Lachnospirales</taxon>
        <taxon>Lachnospiraceae</taxon>
        <taxon>Roseburia</taxon>
    </lineage>
</organism>
<accession>A0A0M6WCT0</accession>
<reference evidence="4" key="1">
    <citation type="submission" date="2015-05" db="EMBL/GenBank/DDBJ databases">
        <authorList>
            <consortium name="Pathogen Informatics"/>
        </authorList>
    </citation>
    <scope>NUCLEOTIDE SEQUENCE [LARGE SCALE GENOMIC DNA]</scope>
    <source>
        <strain evidence="4">M72</strain>
    </source>
</reference>
<dbReference type="AlphaFoldDB" id="A0A0M6WCT0"/>
<gene>
    <name evidence="3" type="ORF">M72_03221</name>
</gene>
<dbReference type="PANTHER" id="PTHR34978">
    <property type="entry name" value="POSSIBLE SENSOR-TRANSDUCER PROTEIN BLAR"/>
    <property type="match status" value="1"/>
</dbReference>
<keyword evidence="4" id="KW-1185">Reference proteome</keyword>
<dbReference type="STRING" id="301302.ERS852420_00018"/>
<keyword evidence="1" id="KW-0472">Membrane</keyword>
<name>A0A0M6WCT0_9FIRM</name>
<feature type="transmembrane region" description="Helical" evidence="1">
    <location>
        <begin position="12"/>
        <end position="29"/>
    </location>
</feature>
<evidence type="ECO:0000256" key="1">
    <source>
        <dbReference type="SAM" id="Phobius"/>
    </source>
</evidence>
<feature type="domain" description="Peptidase M56" evidence="2">
    <location>
        <begin position="11"/>
        <end position="276"/>
    </location>
</feature>
<keyword evidence="1" id="KW-1133">Transmembrane helix</keyword>
<feature type="transmembrane region" description="Helical" evidence="1">
    <location>
        <begin position="104"/>
        <end position="124"/>
    </location>
</feature>
<feature type="transmembrane region" description="Helical" evidence="1">
    <location>
        <begin position="285"/>
        <end position="305"/>
    </location>
</feature>
<dbReference type="Proteomes" id="UP000049979">
    <property type="component" value="Unassembled WGS sequence"/>
</dbReference>
<sequence>MNDFFKFYSGSLSGTIIVIILFLFIRFLLRKQSNYIKIMLWVILLIRLLFPVSIYTEYGILYSETFVEKNENLSAQEMKSDNSLQIFPKDENTSKPYMGKKKNINILMILWYIGLLVFAVYYIIQRIAVCRRTKNAKKISSQDEIYEWKESMACVIGLVKPKIFLPFDLSPEQRQIVLQHEKTHIKRKDYLLMMLYYIALALNWYNPLCWLIYFGVNKDIEMACDEQTLQNTSMEERKFYARTLLRLCDKGRLKYVSAMRPFICERSTLKMRIKNIGKEYSCQKTIYIVVASGLLLVVLFGSFLYKKIGLNNVDSKELARLASYKSTLNFDDTMPKIGYVGKEQLVVYDNMGVYVYDLSSSDLTDYVDFEKNHFKGLQGDDATFIHVSKDGRYIQLSDNEKQLQYDLKTKQQKNQLDKKESWNPKTEPMGVETAEYYSVSDVYYIGEGETCFLAINKNVTPNYGALLCVVSNVGAEKEYSLFD</sequence>
<feature type="transmembrane region" description="Helical" evidence="1">
    <location>
        <begin position="190"/>
        <end position="213"/>
    </location>
</feature>
<dbReference type="EMBL" id="CVRR01000005">
    <property type="protein sequence ID" value="CRL33836.1"/>
    <property type="molecule type" value="Genomic_DNA"/>
</dbReference>
<dbReference type="Pfam" id="PF05569">
    <property type="entry name" value="Peptidase_M56"/>
    <property type="match status" value="1"/>
</dbReference>
<dbReference type="InterPro" id="IPR052173">
    <property type="entry name" value="Beta-lactam_resp_regulator"/>
</dbReference>
<dbReference type="InterPro" id="IPR008756">
    <property type="entry name" value="Peptidase_M56"/>
</dbReference>
<evidence type="ECO:0000313" key="3">
    <source>
        <dbReference type="EMBL" id="CRL33836.1"/>
    </source>
</evidence>
<evidence type="ECO:0000259" key="2">
    <source>
        <dbReference type="Pfam" id="PF05569"/>
    </source>
</evidence>
<dbReference type="PANTHER" id="PTHR34978:SF3">
    <property type="entry name" value="SLR0241 PROTEIN"/>
    <property type="match status" value="1"/>
</dbReference>
<proteinExistence type="predicted"/>
<keyword evidence="1" id="KW-0812">Transmembrane</keyword>
<protein>
    <recommendedName>
        <fullName evidence="2">Peptidase M56 domain-containing protein</fullName>
    </recommendedName>
</protein>
<dbReference type="RefSeq" id="WP_055067053.1">
    <property type="nucleotide sequence ID" value="NZ_CP173697.1"/>
</dbReference>
<feature type="transmembrane region" description="Helical" evidence="1">
    <location>
        <begin position="38"/>
        <end position="56"/>
    </location>
</feature>
<dbReference type="CDD" id="cd07341">
    <property type="entry name" value="M56_BlaR1_MecR1_like"/>
    <property type="match status" value="1"/>
</dbReference>
<evidence type="ECO:0000313" key="4">
    <source>
        <dbReference type="Proteomes" id="UP000049979"/>
    </source>
</evidence>